<dbReference type="PROSITE" id="PS51029">
    <property type="entry name" value="MADF"/>
    <property type="match status" value="1"/>
</dbReference>
<dbReference type="SMART" id="SM00595">
    <property type="entry name" value="MADF"/>
    <property type="match status" value="1"/>
</dbReference>
<dbReference type="STRING" id="37546.A0A1B0FMD3"/>
<organism evidence="4 5">
    <name type="scientific">Glossina morsitans morsitans</name>
    <name type="common">Savannah tsetse fly</name>
    <dbReference type="NCBI Taxonomy" id="37546"/>
    <lineage>
        <taxon>Eukaryota</taxon>
        <taxon>Metazoa</taxon>
        <taxon>Ecdysozoa</taxon>
        <taxon>Arthropoda</taxon>
        <taxon>Hexapoda</taxon>
        <taxon>Insecta</taxon>
        <taxon>Pterygota</taxon>
        <taxon>Neoptera</taxon>
        <taxon>Endopterygota</taxon>
        <taxon>Diptera</taxon>
        <taxon>Brachycera</taxon>
        <taxon>Muscomorpha</taxon>
        <taxon>Hippoboscoidea</taxon>
        <taxon>Glossinidae</taxon>
        <taxon>Glossina</taxon>
    </lineage>
</organism>
<dbReference type="InterPro" id="IPR002350">
    <property type="entry name" value="Kazal_dom"/>
</dbReference>
<accession>A0A1B0FMD3</accession>
<evidence type="ECO:0008006" key="6">
    <source>
        <dbReference type="Google" id="ProtNLM"/>
    </source>
</evidence>
<dbReference type="GO" id="GO:0005667">
    <property type="term" value="C:transcription regulator complex"/>
    <property type="evidence" value="ECO:0007669"/>
    <property type="project" value="TreeGrafter"/>
</dbReference>
<dbReference type="GO" id="GO:0006357">
    <property type="term" value="P:regulation of transcription by RNA polymerase II"/>
    <property type="evidence" value="ECO:0007669"/>
    <property type="project" value="TreeGrafter"/>
</dbReference>
<dbReference type="EnsemblMetazoa" id="GMOY005052-RA">
    <property type="protein sequence ID" value="GMOY005052-PA"/>
    <property type="gene ID" value="GMOY005052"/>
</dbReference>
<feature type="region of interest" description="Disordered" evidence="1">
    <location>
        <begin position="140"/>
        <end position="172"/>
    </location>
</feature>
<dbReference type="VEuPathDB" id="VectorBase:GMOY005052"/>
<dbReference type="InterPro" id="IPR036058">
    <property type="entry name" value="Kazal_dom_sf"/>
</dbReference>
<dbReference type="PANTHER" id="PTHR12243:SF67">
    <property type="entry name" value="COREPRESSOR OF PANGOLIN, ISOFORM A-RELATED"/>
    <property type="match status" value="1"/>
</dbReference>
<evidence type="ECO:0000313" key="4">
    <source>
        <dbReference type="EnsemblMetazoa" id="GMOY005052-PA"/>
    </source>
</evidence>
<dbReference type="PANTHER" id="PTHR12243">
    <property type="entry name" value="MADF DOMAIN TRANSCRIPTION FACTOR"/>
    <property type="match status" value="1"/>
</dbReference>
<dbReference type="InterPro" id="IPR039353">
    <property type="entry name" value="TF_Adf1"/>
</dbReference>
<reference evidence="4" key="1">
    <citation type="submission" date="2020-05" db="UniProtKB">
        <authorList>
            <consortium name="EnsemblMetazoa"/>
        </authorList>
    </citation>
    <scope>IDENTIFICATION</scope>
    <source>
        <strain evidence="4">Yale</strain>
    </source>
</reference>
<feature type="domain" description="Kazal-like" evidence="3">
    <location>
        <begin position="266"/>
        <end position="326"/>
    </location>
</feature>
<evidence type="ECO:0000259" key="3">
    <source>
        <dbReference type="PROSITE" id="PS51465"/>
    </source>
</evidence>
<evidence type="ECO:0000313" key="5">
    <source>
        <dbReference type="Proteomes" id="UP000092444"/>
    </source>
</evidence>
<evidence type="ECO:0000259" key="2">
    <source>
        <dbReference type="PROSITE" id="PS51029"/>
    </source>
</evidence>
<dbReference type="Proteomes" id="UP000092444">
    <property type="component" value="Unassembled WGS sequence"/>
</dbReference>
<dbReference type="Gene3D" id="3.30.60.30">
    <property type="match status" value="1"/>
</dbReference>
<dbReference type="SUPFAM" id="SSF100895">
    <property type="entry name" value="Kazal-type serine protease inhibitors"/>
    <property type="match status" value="1"/>
</dbReference>
<dbReference type="PROSITE" id="PS51465">
    <property type="entry name" value="KAZAL_2"/>
    <property type="match status" value="1"/>
</dbReference>
<name>A0A1B0FMD3_GLOMM</name>
<dbReference type="EMBL" id="CCAG010016541">
    <property type="status" value="NOT_ANNOTATED_CDS"/>
    <property type="molecule type" value="Genomic_DNA"/>
</dbReference>
<feature type="domain" description="MADF" evidence="2">
    <location>
        <begin position="4"/>
        <end position="111"/>
    </location>
</feature>
<feature type="compositionally biased region" description="Low complexity" evidence="1">
    <location>
        <begin position="151"/>
        <end position="162"/>
    </location>
</feature>
<dbReference type="GO" id="GO:0005634">
    <property type="term" value="C:nucleus"/>
    <property type="evidence" value="ECO:0007669"/>
    <property type="project" value="TreeGrafter"/>
</dbReference>
<sequence length="342" mass="39214">MEEQLIGAVKERRELYDKHSIDFRNKMIREKAWEDISKEMGMSSKHNIKIVEFNFFIYYNLAKRCKVRWRSLKDRFTRDYKRKAVSSRASSPGSRKWKFYDDMKFLGEFITPKETWTPKQAKPDLDIEKTVEFIQIPAPSSDAFSIPPSPTDIVSPSSVTSSRRSHSLQQSGDQEKFLEVTVKLIDILAKQIDREEKESGDPFEKFLGSMLKKLDFQQQTSLKMEILNFAYKRINEMVLNNVLRVVATDDCVICFAVATFAKPGKTAQTPSCSRDCGEKYEPVCAKAKNSSKERLLTFGNECVMGNYNCQHSDDPFEVKSKGECGGNVSKQISLNFFSSLSL</sequence>
<keyword evidence="5" id="KW-1185">Reference proteome</keyword>
<proteinExistence type="predicted"/>
<evidence type="ECO:0000256" key="1">
    <source>
        <dbReference type="SAM" id="MobiDB-lite"/>
    </source>
</evidence>
<dbReference type="Pfam" id="PF10545">
    <property type="entry name" value="MADF_DNA_bdg"/>
    <property type="match status" value="1"/>
</dbReference>
<dbReference type="AlphaFoldDB" id="A0A1B0FMD3"/>
<dbReference type="InterPro" id="IPR006578">
    <property type="entry name" value="MADF-dom"/>
</dbReference>
<protein>
    <recommendedName>
        <fullName evidence="6">MADF domain-containing protein</fullName>
    </recommendedName>
</protein>